<gene>
    <name evidence="1" type="ORF">QE152_g10063</name>
</gene>
<name>A0AAW1LWN0_POPJA</name>
<evidence type="ECO:0000313" key="1">
    <source>
        <dbReference type="EMBL" id="KAK9738202.1"/>
    </source>
</evidence>
<sequence>MGSSKISSREGAYTGTLLLISDGDSAVYLSTPVNHAYTPNKGGEEVSENEPDAFINNYLTGGFPSADESIPEVSD</sequence>
<keyword evidence="2" id="KW-1185">Reference proteome</keyword>
<accession>A0AAW1LWN0</accession>
<dbReference type="AlphaFoldDB" id="A0AAW1LWN0"/>
<dbReference type="Proteomes" id="UP001458880">
    <property type="component" value="Unassembled WGS sequence"/>
</dbReference>
<dbReference type="EMBL" id="JASPKY010000089">
    <property type="protein sequence ID" value="KAK9738202.1"/>
    <property type="molecule type" value="Genomic_DNA"/>
</dbReference>
<proteinExistence type="predicted"/>
<evidence type="ECO:0000313" key="2">
    <source>
        <dbReference type="Proteomes" id="UP001458880"/>
    </source>
</evidence>
<reference evidence="1 2" key="1">
    <citation type="journal article" date="2024" name="BMC Genomics">
        <title>De novo assembly and annotation of Popillia japonica's genome with initial clues to its potential as an invasive pest.</title>
        <authorList>
            <person name="Cucini C."/>
            <person name="Boschi S."/>
            <person name="Funari R."/>
            <person name="Cardaioli E."/>
            <person name="Iannotti N."/>
            <person name="Marturano G."/>
            <person name="Paoli F."/>
            <person name="Bruttini M."/>
            <person name="Carapelli A."/>
            <person name="Frati F."/>
            <person name="Nardi F."/>
        </authorList>
    </citation>
    <scope>NUCLEOTIDE SEQUENCE [LARGE SCALE GENOMIC DNA]</scope>
    <source>
        <strain evidence="1">DMR45628</strain>
    </source>
</reference>
<comment type="caution">
    <text evidence="1">The sequence shown here is derived from an EMBL/GenBank/DDBJ whole genome shotgun (WGS) entry which is preliminary data.</text>
</comment>
<organism evidence="1 2">
    <name type="scientific">Popillia japonica</name>
    <name type="common">Japanese beetle</name>
    <dbReference type="NCBI Taxonomy" id="7064"/>
    <lineage>
        <taxon>Eukaryota</taxon>
        <taxon>Metazoa</taxon>
        <taxon>Ecdysozoa</taxon>
        <taxon>Arthropoda</taxon>
        <taxon>Hexapoda</taxon>
        <taxon>Insecta</taxon>
        <taxon>Pterygota</taxon>
        <taxon>Neoptera</taxon>
        <taxon>Endopterygota</taxon>
        <taxon>Coleoptera</taxon>
        <taxon>Polyphaga</taxon>
        <taxon>Scarabaeiformia</taxon>
        <taxon>Scarabaeidae</taxon>
        <taxon>Rutelinae</taxon>
        <taxon>Popillia</taxon>
    </lineage>
</organism>
<protein>
    <submittedName>
        <fullName evidence="1">Uncharacterized protein</fullName>
    </submittedName>
</protein>